<organism evidence="1">
    <name type="scientific">bioreactor metagenome</name>
    <dbReference type="NCBI Taxonomy" id="1076179"/>
    <lineage>
        <taxon>unclassified sequences</taxon>
        <taxon>metagenomes</taxon>
        <taxon>ecological metagenomes</taxon>
    </lineage>
</organism>
<dbReference type="AlphaFoldDB" id="A0A644UKR7"/>
<reference evidence="1" key="1">
    <citation type="submission" date="2019-08" db="EMBL/GenBank/DDBJ databases">
        <authorList>
            <person name="Kucharzyk K."/>
            <person name="Murdoch R.W."/>
            <person name="Higgins S."/>
            <person name="Loffler F."/>
        </authorList>
    </citation>
    <scope>NUCLEOTIDE SEQUENCE</scope>
</reference>
<accession>A0A644UKR7</accession>
<sequence length="126" mass="13628">MPVQWSPAVIGNSFVIAAHDSAGLRRQQPLRCARRGRVALRCHAAIQDQLQHQCAYARAAGAERIDRNPRSKGEISGAHASEATALWLQTMAPLAQGDTVELQGTFRAADGYFAADHTSFWGCKVG</sequence>
<protein>
    <submittedName>
        <fullName evidence="1">Uncharacterized protein</fullName>
    </submittedName>
</protein>
<gene>
    <name evidence="1" type="ORF">SDC9_25520</name>
</gene>
<name>A0A644UKR7_9ZZZZ</name>
<comment type="caution">
    <text evidence="1">The sequence shown here is derived from an EMBL/GenBank/DDBJ whole genome shotgun (WGS) entry which is preliminary data.</text>
</comment>
<evidence type="ECO:0000313" key="1">
    <source>
        <dbReference type="EMBL" id="MPL79636.1"/>
    </source>
</evidence>
<dbReference type="EMBL" id="VSSQ01000129">
    <property type="protein sequence ID" value="MPL79636.1"/>
    <property type="molecule type" value="Genomic_DNA"/>
</dbReference>
<proteinExistence type="predicted"/>